<dbReference type="PANTHER" id="PTHR47506:SF1">
    <property type="entry name" value="HTH-TYPE TRANSCRIPTIONAL REGULATOR YJDC"/>
    <property type="match status" value="1"/>
</dbReference>
<protein>
    <submittedName>
        <fullName evidence="6">TetR/AcrR family transcriptional regulator</fullName>
    </submittedName>
</protein>
<dbReference type="RefSeq" id="WP_202989898.1">
    <property type="nucleotide sequence ID" value="NZ_JAENHO010000001.1"/>
</dbReference>
<evidence type="ECO:0000256" key="4">
    <source>
        <dbReference type="PROSITE-ProRule" id="PRU00335"/>
    </source>
</evidence>
<comment type="caution">
    <text evidence="6">The sequence shown here is derived from an EMBL/GenBank/DDBJ whole genome shotgun (WGS) entry which is preliminary data.</text>
</comment>
<organism evidence="6 7">
    <name type="scientific">Paractinoplanes lichenicola</name>
    <dbReference type="NCBI Taxonomy" id="2802976"/>
    <lineage>
        <taxon>Bacteria</taxon>
        <taxon>Bacillati</taxon>
        <taxon>Actinomycetota</taxon>
        <taxon>Actinomycetes</taxon>
        <taxon>Micromonosporales</taxon>
        <taxon>Micromonosporaceae</taxon>
        <taxon>Paractinoplanes</taxon>
    </lineage>
</organism>
<evidence type="ECO:0000313" key="7">
    <source>
        <dbReference type="Proteomes" id="UP000598996"/>
    </source>
</evidence>
<evidence type="ECO:0000256" key="2">
    <source>
        <dbReference type="ARBA" id="ARBA00023125"/>
    </source>
</evidence>
<gene>
    <name evidence="6" type="ORF">JKJ07_04460</name>
</gene>
<keyword evidence="2 4" id="KW-0238">DNA-binding</keyword>
<accession>A0ABS1VIJ8</accession>
<dbReference type="EMBL" id="JAENHO010000001">
    <property type="protein sequence ID" value="MBL7253557.1"/>
    <property type="molecule type" value="Genomic_DNA"/>
</dbReference>
<dbReference type="SUPFAM" id="SSF46689">
    <property type="entry name" value="Homeodomain-like"/>
    <property type="match status" value="1"/>
</dbReference>
<feature type="domain" description="HTH tetR-type" evidence="5">
    <location>
        <begin position="15"/>
        <end position="74"/>
    </location>
</feature>
<dbReference type="InterPro" id="IPR001647">
    <property type="entry name" value="HTH_TetR"/>
</dbReference>
<proteinExistence type="predicted"/>
<keyword evidence="1" id="KW-0805">Transcription regulation</keyword>
<evidence type="ECO:0000313" key="6">
    <source>
        <dbReference type="EMBL" id="MBL7253557.1"/>
    </source>
</evidence>
<dbReference type="InterPro" id="IPR009057">
    <property type="entry name" value="Homeodomain-like_sf"/>
</dbReference>
<evidence type="ECO:0000259" key="5">
    <source>
        <dbReference type="PROSITE" id="PS50977"/>
    </source>
</evidence>
<dbReference type="PANTHER" id="PTHR47506">
    <property type="entry name" value="TRANSCRIPTIONAL REGULATORY PROTEIN"/>
    <property type="match status" value="1"/>
</dbReference>
<dbReference type="Proteomes" id="UP000598996">
    <property type="component" value="Unassembled WGS sequence"/>
</dbReference>
<evidence type="ECO:0000256" key="1">
    <source>
        <dbReference type="ARBA" id="ARBA00023015"/>
    </source>
</evidence>
<keyword evidence="7" id="KW-1185">Reference proteome</keyword>
<dbReference type="Pfam" id="PF17937">
    <property type="entry name" value="TetR_C_28"/>
    <property type="match status" value="1"/>
</dbReference>
<dbReference type="Gene3D" id="1.10.357.10">
    <property type="entry name" value="Tetracycline Repressor, domain 2"/>
    <property type="match status" value="1"/>
</dbReference>
<reference evidence="6 7" key="1">
    <citation type="submission" date="2021-01" db="EMBL/GenBank/DDBJ databases">
        <title>Actinoplanes sp. nov. LDG1-01 isolated from lichen.</title>
        <authorList>
            <person name="Saeng-In P."/>
            <person name="Phongsopitanun W."/>
            <person name="Kanchanasin P."/>
            <person name="Yuki M."/>
            <person name="Kudo T."/>
            <person name="Ohkuma M."/>
            <person name="Tanasupawat S."/>
        </authorList>
    </citation>
    <scope>NUCLEOTIDE SEQUENCE [LARGE SCALE GENOMIC DNA]</scope>
    <source>
        <strain evidence="6 7">LDG1-01</strain>
    </source>
</reference>
<sequence length="194" mass="21069">MSPTDTSAGPTRNTERTRLAIFAATARAVVRHGAGVSIGKIAEEAKVSKGGLLHHFPSREALFEAVATDLIERFRQDVYARVDLAENHPGKLLRGYVRAMCADLDPDSAGNTAWEALIIFRSSPGVAELIHADAERWDVELTADGLDPDRVALVQLAADGLSALVLQSAELAQRHLVRMRPLLLELTENNTRPS</sequence>
<name>A0ABS1VIJ8_9ACTN</name>
<keyword evidence="3" id="KW-0804">Transcription</keyword>
<dbReference type="Pfam" id="PF00440">
    <property type="entry name" value="TetR_N"/>
    <property type="match status" value="1"/>
</dbReference>
<dbReference type="InterPro" id="IPR041479">
    <property type="entry name" value="TetR_CgmR_C"/>
</dbReference>
<dbReference type="PROSITE" id="PS50977">
    <property type="entry name" value="HTH_TETR_2"/>
    <property type="match status" value="1"/>
</dbReference>
<evidence type="ECO:0000256" key="3">
    <source>
        <dbReference type="ARBA" id="ARBA00023163"/>
    </source>
</evidence>
<feature type="DNA-binding region" description="H-T-H motif" evidence="4">
    <location>
        <begin position="37"/>
        <end position="56"/>
    </location>
</feature>